<evidence type="ECO:0000313" key="3">
    <source>
        <dbReference type="Proteomes" id="UP000188947"/>
    </source>
</evidence>
<dbReference type="AlphaFoldDB" id="A0A1V3U4Y1"/>
<evidence type="ECO:0000313" key="2">
    <source>
        <dbReference type="EMBL" id="OOH97791.1"/>
    </source>
</evidence>
<gene>
    <name evidence="2" type="ORF">BMF97_00530</name>
</gene>
<dbReference type="InterPro" id="IPR018914">
    <property type="entry name" value="DUF2480"/>
</dbReference>
<name>A0A1V3U4Y1_ELIME</name>
<reference evidence="2 3" key="1">
    <citation type="submission" date="2016-11" db="EMBL/GenBank/DDBJ databases">
        <title>Genome sequence and comparative genomic analysis of clinical strain Elizabethkingia meningoseptica 61421 PRCM.</title>
        <authorList>
            <person name="Wang M."/>
            <person name="Hu S."/>
            <person name="Cao L."/>
            <person name="Jiang T."/>
            <person name="Zhou Y."/>
            <person name="Ming D."/>
        </authorList>
    </citation>
    <scope>NUCLEOTIDE SEQUENCE [LARGE SCALE GENOMIC DNA]</scope>
    <source>
        <strain evidence="2 3">61421 PRCM</strain>
    </source>
</reference>
<organism evidence="2 3">
    <name type="scientific">Elizabethkingia meningoseptica</name>
    <name type="common">Chryseobacterium meningosepticum</name>
    <dbReference type="NCBI Taxonomy" id="238"/>
    <lineage>
        <taxon>Bacteria</taxon>
        <taxon>Pseudomonadati</taxon>
        <taxon>Bacteroidota</taxon>
        <taxon>Flavobacteriia</taxon>
        <taxon>Flavobacteriales</taxon>
        <taxon>Weeksellaceae</taxon>
        <taxon>Elizabethkingia</taxon>
    </lineage>
</organism>
<evidence type="ECO:0008006" key="4">
    <source>
        <dbReference type="Google" id="ProtNLM"/>
    </source>
</evidence>
<feature type="transmembrane region" description="Helical" evidence="1">
    <location>
        <begin position="66"/>
        <end position="86"/>
    </location>
</feature>
<evidence type="ECO:0000256" key="1">
    <source>
        <dbReference type="SAM" id="Phobius"/>
    </source>
</evidence>
<comment type="caution">
    <text evidence="2">The sequence shown here is derived from an EMBL/GenBank/DDBJ whole genome shotgun (WGS) entry which is preliminary data.</text>
</comment>
<dbReference type="EMBL" id="MPOG01000001">
    <property type="protein sequence ID" value="OOH97791.1"/>
    <property type="molecule type" value="Genomic_DNA"/>
</dbReference>
<keyword evidence="3" id="KW-1185">Reference proteome</keyword>
<dbReference type="STRING" id="238.BBD35_03580"/>
<dbReference type="RefSeq" id="WP_069215344.1">
    <property type="nucleotide sequence ID" value="NZ_CP016378.1"/>
</dbReference>
<accession>A0A1V3U4Y1</accession>
<keyword evidence="1" id="KW-1133">Transmembrane helix</keyword>
<proteinExistence type="predicted"/>
<dbReference type="Proteomes" id="UP000188947">
    <property type="component" value="Unassembled WGS sequence"/>
</dbReference>
<keyword evidence="1" id="KW-0472">Membrane</keyword>
<dbReference type="OrthoDB" id="9803040at2"/>
<keyword evidence="1" id="KW-0812">Transmembrane</keyword>
<dbReference type="Pfam" id="PF10652">
    <property type="entry name" value="DUF2480"/>
    <property type="match status" value="1"/>
</dbReference>
<protein>
    <recommendedName>
        <fullName evidence="4">DUF2480 domain-containing protein</fullName>
    </recommendedName>
</protein>
<dbReference type="eggNOG" id="ENOG502ZBK6">
    <property type="taxonomic scope" value="Bacteria"/>
</dbReference>
<sequence>MSEEFEIRNKVAENTSLVNFDLATLQPKGKRIGIDIKNFLFQELILKEKDFREMVVDLNTEEYKDAYVYIYCSVDAIVPLWAYFLLGNKLMTDARKVIYGSQKELELILFHDAIQNHDFSEMQDKRVLVKGCSDFSIPENAYVELVEKLRPMVKSLMFGEACSNVPIFKK</sequence>